<accession>A0A835XGB0</accession>
<keyword evidence="1" id="KW-0812">Transmembrane</keyword>
<dbReference type="AlphaFoldDB" id="A0A835XGB0"/>
<evidence type="ECO:0000313" key="3">
    <source>
        <dbReference type="Proteomes" id="UP000612055"/>
    </source>
</evidence>
<evidence type="ECO:0000256" key="1">
    <source>
        <dbReference type="SAM" id="Phobius"/>
    </source>
</evidence>
<name>A0A835XGB0_9CHLO</name>
<evidence type="ECO:0000313" key="2">
    <source>
        <dbReference type="EMBL" id="KAG2482805.1"/>
    </source>
</evidence>
<gene>
    <name evidence="2" type="ORF">HYH03_018295</name>
</gene>
<feature type="transmembrane region" description="Helical" evidence="1">
    <location>
        <begin position="150"/>
        <end position="175"/>
    </location>
</feature>
<keyword evidence="1" id="KW-1133">Transmembrane helix</keyword>
<reference evidence="2" key="1">
    <citation type="journal article" date="2020" name="bioRxiv">
        <title>Comparative genomics of Chlamydomonas.</title>
        <authorList>
            <person name="Craig R.J."/>
            <person name="Hasan A.R."/>
            <person name="Ness R.W."/>
            <person name="Keightley P.D."/>
        </authorList>
    </citation>
    <scope>NUCLEOTIDE SEQUENCE</scope>
    <source>
        <strain evidence="2">CCAP 11/70</strain>
    </source>
</reference>
<dbReference type="EMBL" id="JAEHOE010000201">
    <property type="protein sequence ID" value="KAG2482805.1"/>
    <property type="molecule type" value="Genomic_DNA"/>
</dbReference>
<dbReference type="Proteomes" id="UP000612055">
    <property type="component" value="Unassembled WGS sequence"/>
</dbReference>
<sequence>MDRARAHNMRKDAAPACVLPQLLVEADNVLVSEVEEVMDQDSVRVQRAADVMASVLSPAGLCVLDGYVSADAIGRALDSMPKKEVQTIIGSVLEELERRLDPNPAAALDRALDLAELAARHHLPQKLLLLLLAMGMPPKQLLAVDPGVVLGGLMLLGLMPLPLVAAASGAVGALAKAVAALPQQQEATPADEAKTA</sequence>
<comment type="caution">
    <text evidence="2">The sequence shown here is derived from an EMBL/GenBank/DDBJ whole genome shotgun (WGS) entry which is preliminary data.</text>
</comment>
<proteinExistence type="predicted"/>
<organism evidence="2 3">
    <name type="scientific">Edaphochlamys debaryana</name>
    <dbReference type="NCBI Taxonomy" id="47281"/>
    <lineage>
        <taxon>Eukaryota</taxon>
        <taxon>Viridiplantae</taxon>
        <taxon>Chlorophyta</taxon>
        <taxon>core chlorophytes</taxon>
        <taxon>Chlorophyceae</taxon>
        <taxon>CS clade</taxon>
        <taxon>Chlamydomonadales</taxon>
        <taxon>Chlamydomonadales incertae sedis</taxon>
        <taxon>Edaphochlamys</taxon>
    </lineage>
</organism>
<keyword evidence="1" id="KW-0472">Membrane</keyword>
<keyword evidence="3" id="KW-1185">Reference proteome</keyword>
<protein>
    <submittedName>
        <fullName evidence="2">Uncharacterized protein</fullName>
    </submittedName>
</protein>